<dbReference type="CDD" id="cd00082">
    <property type="entry name" value="HisKA"/>
    <property type="match status" value="1"/>
</dbReference>
<comment type="subcellular location">
    <subcellularLocation>
        <location evidence="2">Cell inner membrane</location>
        <topology evidence="2">Multi-pass membrane protein</topology>
    </subcellularLocation>
</comment>
<dbReference type="PANTHER" id="PTHR43047">
    <property type="entry name" value="TWO-COMPONENT HISTIDINE PROTEIN KINASE"/>
    <property type="match status" value="1"/>
</dbReference>
<dbReference type="GO" id="GO:0005886">
    <property type="term" value="C:plasma membrane"/>
    <property type="evidence" value="ECO:0007669"/>
    <property type="project" value="UniProtKB-SubCell"/>
</dbReference>
<name>C3X835_OXAFO</name>
<gene>
    <name evidence="10" type="ORF">OFBG_00389</name>
</gene>
<dbReference type="InterPro" id="IPR003594">
    <property type="entry name" value="HATPase_dom"/>
</dbReference>
<dbReference type="EMBL" id="GG658170">
    <property type="protein sequence ID" value="EEO29361.1"/>
    <property type="molecule type" value="Genomic_DNA"/>
</dbReference>
<evidence type="ECO:0000256" key="7">
    <source>
        <dbReference type="PROSITE-ProRule" id="PRU00169"/>
    </source>
</evidence>
<reference evidence="10 11" key="1">
    <citation type="submission" date="2009-02" db="EMBL/GenBank/DDBJ databases">
        <title>The Genome Sequence of Oxalobacter formigenes OXCC13.</title>
        <authorList>
            <consortium name="The Broad Institute Genome Sequencing Platform"/>
            <person name="Ward D."/>
            <person name="Young S.K."/>
            <person name="Kodira C.D."/>
            <person name="Zeng Q."/>
            <person name="Koehrsen M."/>
            <person name="Alvarado L."/>
            <person name="Berlin A."/>
            <person name="Borenstein D."/>
            <person name="Chen Z."/>
            <person name="Engels R."/>
            <person name="Freedman E."/>
            <person name="Gellesch M."/>
            <person name="Goldberg J."/>
            <person name="Griggs A."/>
            <person name="Gujja S."/>
            <person name="Heiman D."/>
            <person name="Hepburn T."/>
            <person name="Howarth C."/>
            <person name="Jen D."/>
            <person name="Larson L."/>
            <person name="Lewis B."/>
            <person name="Mehta T."/>
            <person name="Park D."/>
            <person name="Pearson M."/>
            <person name="Roberts A."/>
            <person name="Saif S."/>
            <person name="Shea T."/>
            <person name="Shenoy N."/>
            <person name="Sisk P."/>
            <person name="Stolte C."/>
            <person name="Sykes S."/>
            <person name="Walk T."/>
            <person name="White J."/>
            <person name="Yandava C."/>
            <person name="Allison M.J."/>
            <person name="Lander E."/>
            <person name="Nusbaum C."/>
            <person name="Galagan J."/>
            <person name="Birren B."/>
        </authorList>
    </citation>
    <scope>NUCLEOTIDE SEQUENCE [LARGE SCALE GENOMIC DNA]</scope>
    <source>
        <strain evidence="10 11">OXCC13</strain>
    </source>
</reference>
<dbReference type="SMART" id="SM00387">
    <property type="entry name" value="HATPase_c"/>
    <property type="match status" value="1"/>
</dbReference>
<dbReference type="Pfam" id="PF02518">
    <property type="entry name" value="HATPase_c"/>
    <property type="match status" value="1"/>
</dbReference>
<dbReference type="eggNOG" id="COG2205">
    <property type="taxonomic scope" value="Bacteria"/>
</dbReference>
<accession>C3X835</accession>
<dbReference type="PRINTS" id="PR00344">
    <property type="entry name" value="BCTRLSENSOR"/>
</dbReference>
<dbReference type="SUPFAM" id="SSF52172">
    <property type="entry name" value="CheY-like"/>
    <property type="match status" value="2"/>
</dbReference>
<evidence type="ECO:0000313" key="10">
    <source>
        <dbReference type="EMBL" id="EEO29361.1"/>
    </source>
</evidence>
<protein>
    <recommendedName>
        <fullName evidence="3">histidine kinase</fullName>
        <ecNumber evidence="3">2.7.13.3</ecNumber>
    </recommendedName>
</protein>
<dbReference type="GO" id="GO:0009927">
    <property type="term" value="F:histidine phosphotransfer kinase activity"/>
    <property type="evidence" value="ECO:0007669"/>
    <property type="project" value="TreeGrafter"/>
</dbReference>
<evidence type="ECO:0000313" key="11">
    <source>
        <dbReference type="Proteomes" id="UP000005089"/>
    </source>
</evidence>
<dbReference type="InterPro" id="IPR001789">
    <property type="entry name" value="Sig_transdc_resp-reg_receiver"/>
</dbReference>
<evidence type="ECO:0000259" key="8">
    <source>
        <dbReference type="PROSITE" id="PS50109"/>
    </source>
</evidence>
<keyword evidence="11" id="KW-1185">Reference proteome</keyword>
<dbReference type="Gene3D" id="3.30.565.10">
    <property type="entry name" value="Histidine kinase-like ATPase, C-terminal domain"/>
    <property type="match status" value="1"/>
</dbReference>
<dbReference type="FunFam" id="3.30.565.10:FF:000006">
    <property type="entry name" value="Sensor histidine kinase WalK"/>
    <property type="match status" value="1"/>
</dbReference>
<dbReference type="EC" id="2.7.13.3" evidence="3"/>
<dbReference type="PROSITE" id="PS50109">
    <property type="entry name" value="HIS_KIN"/>
    <property type="match status" value="1"/>
</dbReference>
<dbReference type="SMART" id="SM00388">
    <property type="entry name" value="HisKA"/>
    <property type="match status" value="1"/>
</dbReference>
<evidence type="ECO:0000256" key="5">
    <source>
        <dbReference type="ARBA" id="ARBA00022679"/>
    </source>
</evidence>
<dbReference type="InterPro" id="IPR036097">
    <property type="entry name" value="HisK_dim/P_sf"/>
</dbReference>
<keyword evidence="6" id="KW-0418">Kinase</keyword>
<dbReference type="HOGENOM" id="CLU_000445_114_15_4"/>
<evidence type="ECO:0000256" key="6">
    <source>
        <dbReference type="ARBA" id="ARBA00022777"/>
    </source>
</evidence>
<dbReference type="SMART" id="SM00448">
    <property type="entry name" value="REC"/>
    <property type="match status" value="2"/>
</dbReference>
<feature type="modified residue" description="4-aspartylphosphate" evidence="7">
    <location>
        <position position="319"/>
    </location>
</feature>
<feature type="domain" description="Response regulatory" evidence="9">
    <location>
        <begin position="265"/>
        <end position="385"/>
    </location>
</feature>
<dbReference type="PROSITE" id="PS50110">
    <property type="entry name" value="RESPONSE_REGULATORY"/>
    <property type="match status" value="2"/>
</dbReference>
<dbReference type="Gene3D" id="3.40.50.2300">
    <property type="match status" value="2"/>
</dbReference>
<dbReference type="Pfam" id="PF00512">
    <property type="entry name" value="HisKA"/>
    <property type="match status" value="1"/>
</dbReference>
<sequence>MQQKALEEACQAARMANNAKANFLSSMSHDIRTPMNAILGMTAIADMHAENPARVRDCLKKITTSSKYLLSLINEILDMSRIENGKLGICENNFDLGELVENTLELCRPLLMQKNHEIRIAIGQKIHESLVGDADRLQKVFLNILSNAIKYTPDGGLIEWTVNERPLELMDFAMLEFVFRDNGIGMSEEFVEHIYEPFVRAEDTRINDVQGTGLGMAIAGNIVHMMNGTITVDSVLGEGSCFRVNVPLKIQEQSVKVSDEFSGLSVLLVDDDRDVCENASALLKELGVDVQWVLNGYDAVDVIRIAHEKNADFFAAIIDWKMPGMNGFETVRAIREQIDPDLPLIIMSAYDYSDIGEELKEAAADAFMTKPLFRSKLVRILRQFLEKRNVKTSKGDVGNFSGDLDSRRLLLVEDNDLNRDIARELLELKGAIVDVAQNGRQAVDLFSASPEGWYDLILMDIQMPVMNGYEACAAIRAMGRKDAKKIPVLALTANAFVDDVIKAKKAGMNGHLAKPVDADKMIALVKKWLFLPENFRTK</sequence>
<feature type="modified residue" description="4-aspartylphosphate" evidence="7">
    <location>
        <position position="460"/>
    </location>
</feature>
<evidence type="ECO:0000256" key="4">
    <source>
        <dbReference type="ARBA" id="ARBA00022553"/>
    </source>
</evidence>
<dbReference type="Pfam" id="PF00072">
    <property type="entry name" value="Response_reg"/>
    <property type="match status" value="2"/>
</dbReference>
<dbReference type="Gene3D" id="1.10.287.130">
    <property type="match status" value="1"/>
</dbReference>
<keyword evidence="4 7" id="KW-0597">Phosphoprotein</keyword>
<feature type="domain" description="Response regulatory" evidence="9">
    <location>
        <begin position="408"/>
        <end position="529"/>
    </location>
</feature>
<dbReference type="PANTHER" id="PTHR43047:SF72">
    <property type="entry name" value="OSMOSENSING HISTIDINE PROTEIN KINASE SLN1"/>
    <property type="match status" value="1"/>
</dbReference>
<dbReference type="InterPro" id="IPR004358">
    <property type="entry name" value="Sig_transdc_His_kin-like_C"/>
</dbReference>
<dbReference type="InterPro" id="IPR005467">
    <property type="entry name" value="His_kinase_dom"/>
</dbReference>
<evidence type="ECO:0000256" key="2">
    <source>
        <dbReference type="ARBA" id="ARBA00004429"/>
    </source>
</evidence>
<proteinExistence type="predicted"/>
<dbReference type="eggNOG" id="COG0784">
    <property type="taxonomic scope" value="Bacteria"/>
</dbReference>
<dbReference type="AlphaFoldDB" id="C3X835"/>
<dbReference type="SUPFAM" id="SSF47384">
    <property type="entry name" value="Homodimeric domain of signal transducing histidine kinase"/>
    <property type="match status" value="1"/>
</dbReference>
<evidence type="ECO:0000256" key="1">
    <source>
        <dbReference type="ARBA" id="ARBA00000085"/>
    </source>
</evidence>
<comment type="catalytic activity">
    <reaction evidence="1">
        <text>ATP + protein L-histidine = ADP + protein N-phospho-L-histidine.</text>
        <dbReference type="EC" id="2.7.13.3"/>
    </reaction>
</comment>
<dbReference type="GO" id="GO:0000155">
    <property type="term" value="F:phosphorelay sensor kinase activity"/>
    <property type="evidence" value="ECO:0007669"/>
    <property type="project" value="InterPro"/>
</dbReference>
<dbReference type="InterPro" id="IPR003661">
    <property type="entry name" value="HisK_dim/P_dom"/>
</dbReference>
<dbReference type="CDD" id="cd17546">
    <property type="entry name" value="REC_hyHK_CKI1_RcsC-like"/>
    <property type="match status" value="2"/>
</dbReference>
<dbReference type="SUPFAM" id="SSF55874">
    <property type="entry name" value="ATPase domain of HSP90 chaperone/DNA topoisomerase II/histidine kinase"/>
    <property type="match status" value="1"/>
</dbReference>
<dbReference type="InterPro" id="IPR011006">
    <property type="entry name" value="CheY-like_superfamily"/>
</dbReference>
<feature type="domain" description="Histidine kinase" evidence="8">
    <location>
        <begin position="26"/>
        <end position="250"/>
    </location>
</feature>
<dbReference type="Proteomes" id="UP000005089">
    <property type="component" value="Unassembled WGS sequence"/>
</dbReference>
<evidence type="ECO:0000259" key="9">
    <source>
        <dbReference type="PROSITE" id="PS50110"/>
    </source>
</evidence>
<keyword evidence="5" id="KW-0808">Transferase</keyword>
<evidence type="ECO:0000256" key="3">
    <source>
        <dbReference type="ARBA" id="ARBA00012438"/>
    </source>
</evidence>
<dbReference type="InterPro" id="IPR036890">
    <property type="entry name" value="HATPase_C_sf"/>
</dbReference>
<dbReference type="STRING" id="847.BRW83_1864"/>
<organism evidence="10 11">
    <name type="scientific">Oxalobacter formigenes OXCC13</name>
    <dbReference type="NCBI Taxonomy" id="556269"/>
    <lineage>
        <taxon>Bacteria</taxon>
        <taxon>Pseudomonadati</taxon>
        <taxon>Pseudomonadota</taxon>
        <taxon>Betaproteobacteria</taxon>
        <taxon>Burkholderiales</taxon>
        <taxon>Oxalobacteraceae</taxon>
        <taxon>Oxalobacter</taxon>
    </lineage>
</organism>
<dbReference type="eggNOG" id="COG0745">
    <property type="taxonomic scope" value="Bacteria"/>
</dbReference>